<proteinExistence type="predicted"/>
<sequence>GSGEGREKREVGFWLGEGGAGGVAPAFCCFPAVKVRREEGRRCSREEKGKGEGAVVAVVVVSPERREEEGGSAGSIAGNYGGCGGGRRRRGCGMVRLRWTVVASGEENWRNKS</sequence>
<feature type="non-terminal residue" evidence="1">
    <location>
        <position position="113"/>
    </location>
</feature>
<reference evidence="1 2" key="1">
    <citation type="journal article" date="2021" name="BMC Genomics">
        <title>Datura genome reveals duplications of psychoactive alkaloid biosynthetic genes and high mutation rate following tissue culture.</title>
        <authorList>
            <person name="Rajewski A."/>
            <person name="Carter-House D."/>
            <person name="Stajich J."/>
            <person name="Litt A."/>
        </authorList>
    </citation>
    <scope>NUCLEOTIDE SEQUENCE [LARGE SCALE GENOMIC DNA]</scope>
    <source>
        <strain evidence="1">AR-01</strain>
    </source>
</reference>
<feature type="non-terminal residue" evidence="1">
    <location>
        <position position="1"/>
    </location>
</feature>
<accession>A0ABS8Y9S9</accession>
<name>A0ABS8Y9S9_DATST</name>
<organism evidence="1 2">
    <name type="scientific">Datura stramonium</name>
    <name type="common">Jimsonweed</name>
    <name type="synonym">Common thornapple</name>
    <dbReference type="NCBI Taxonomy" id="4076"/>
    <lineage>
        <taxon>Eukaryota</taxon>
        <taxon>Viridiplantae</taxon>
        <taxon>Streptophyta</taxon>
        <taxon>Embryophyta</taxon>
        <taxon>Tracheophyta</taxon>
        <taxon>Spermatophyta</taxon>
        <taxon>Magnoliopsida</taxon>
        <taxon>eudicotyledons</taxon>
        <taxon>Gunneridae</taxon>
        <taxon>Pentapetalae</taxon>
        <taxon>asterids</taxon>
        <taxon>lamiids</taxon>
        <taxon>Solanales</taxon>
        <taxon>Solanaceae</taxon>
        <taxon>Solanoideae</taxon>
        <taxon>Datureae</taxon>
        <taxon>Datura</taxon>
    </lineage>
</organism>
<evidence type="ECO:0000313" key="1">
    <source>
        <dbReference type="EMBL" id="MCE5167350.1"/>
    </source>
</evidence>
<evidence type="ECO:0000313" key="2">
    <source>
        <dbReference type="Proteomes" id="UP000823775"/>
    </source>
</evidence>
<keyword evidence="2" id="KW-1185">Reference proteome</keyword>
<comment type="caution">
    <text evidence="1">The sequence shown here is derived from an EMBL/GenBank/DDBJ whole genome shotgun (WGS) entry which is preliminary data.</text>
</comment>
<gene>
    <name evidence="1" type="ORF">HAX54_049673</name>
</gene>
<protein>
    <submittedName>
        <fullName evidence="1">Uncharacterized protein</fullName>
    </submittedName>
</protein>
<dbReference type="EMBL" id="JACEIK010084725">
    <property type="protein sequence ID" value="MCE5167350.1"/>
    <property type="molecule type" value="Genomic_DNA"/>
</dbReference>
<dbReference type="Proteomes" id="UP000823775">
    <property type="component" value="Unassembled WGS sequence"/>
</dbReference>